<reference evidence="1" key="1">
    <citation type="submission" date="2021-12" db="EMBL/GenBank/DDBJ databases">
        <title>Prjna785345.</title>
        <authorList>
            <person name="Rujirawat T."/>
            <person name="Krajaejun T."/>
        </authorList>
    </citation>
    <scope>NUCLEOTIDE SEQUENCE</scope>
    <source>
        <strain evidence="1">Pi057C3</strain>
    </source>
</reference>
<dbReference type="Proteomes" id="UP001209570">
    <property type="component" value="Unassembled WGS sequence"/>
</dbReference>
<organism evidence="1 2">
    <name type="scientific">Pythium insidiosum</name>
    <name type="common">Pythiosis disease agent</name>
    <dbReference type="NCBI Taxonomy" id="114742"/>
    <lineage>
        <taxon>Eukaryota</taxon>
        <taxon>Sar</taxon>
        <taxon>Stramenopiles</taxon>
        <taxon>Oomycota</taxon>
        <taxon>Peronosporomycetes</taxon>
        <taxon>Pythiales</taxon>
        <taxon>Pythiaceae</taxon>
        <taxon>Pythium</taxon>
    </lineage>
</organism>
<dbReference type="AlphaFoldDB" id="A0AAD5M9D8"/>
<protein>
    <submittedName>
        <fullName evidence="1">Uncharacterized protein</fullName>
    </submittedName>
</protein>
<name>A0AAD5M9D8_PYTIN</name>
<sequence length="273" mass="31696">MRRFDDCWVVDRTMFEYVNQVCPSCCGVTHQIMDVASFVERCSDWESDEEKNETLSPWPAFIHEEILTERARLRVVMKDDIAGYKSFLEKHMKGFTGWWQQLDAASKTRVFQVPDDDLLDYFHSHVKVKGSYEIVLCAILEQLRHFKETGYKDGRVSVECYFERFLLNRGSCFTMDSSYINSAEGAINFLEMMRLLGGPRLLPIRQTQDLDENNQAEQEVVKSIANVQSFRSDRRLVRLAIVRKFADVAIRRYIREAGEGDATQTGDNQQGDE</sequence>
<evidence type="ECO:0000313" key="2">
    <source>
        <dbReference type="Proteomes" id="UP001209570"/>
    </source>
</evidence>
<comment type="caution">
    <text evidence="1">The sequence shown here is derived from an EMBL/GenBank/DDBJ whole genome shotgun (WGS) entry which is preliminary data.</text>
</comment>
<proteinExistence type="predicted"/>
<dbReference type="EMBL" id="JAKCXM010000028">
    <property type="protein sequence ID" value="KAJ0406852.1"/>
    <property type="molecule type" value="Genomic_DNA"/>
</dbReference>
<gene>
    <name evidence="1" type="ORF">P43SY_008874</name>
</gene>
<keyword evidence="2" id="KW-1185">Reference proteome</keyword>
<accession>A0AAD5M9D8</accession>
<evidence type="ECO:0000313" key="1">
    <source>
        <dbReference type="EMBL" id="KAJ0406852.1"/>
    </source>
</evidence>